<evidence type="ECO:0000313" key="2">
    <source>
        <dbReference type="Proteomes" id="UP000326067"/>
    </source>
</evidence>
<dbReference type="Proteomes" id="UP000326067">
    <property type="component" value="Unassembled WGS sequence"/>
</dbReference>
<gene>
    <name evidence="1" type="ORF">PS847_01247</name>
</gene>
<dbReference type="EMBL" id="CABVIC010000001">
    <property type="protein sequence ID" value="VVO69831.1"/>
    <property type="molecule type" value="Genomic_DNA"/>
</dbReference>
<sequence>MPETTFEMLPLEVQEEVRQLSVDLGWSLERAADEYLEMGRSLALQAQLKQVRRKAPVLSLVGHKKGLD</sequence>
<evidence type="ECO:0008006" key="3">
    <source>
        <dbReference type="Google" id="ProtNLM"/>
    </source>
</evidence>
<proteinExistence type="predicted"/>
<dbReference type="AlphaFoldDB" id="A0A5E7HZD2"/>
<protein>
    <recommendedName>
        <fullName evidence="3">CopG family transcriptional regulator</fullName>
    </recommendedName>
</protein>
<accession>A0A5E7HZD2</accession>
<reference evidence="1 2" key="1">
    <citation type="submission" date="2019-09" db="EMBL/GenBank/DDBJ databases">
        <authorList>
            <person name="Chandra G."/>
            <person name="Truman W A."/>
        </authorList>
    </citation>
    <scope>NUCLEOTIDE SEQUENCE [LARGE SCALE GENOMIC DNA]</scope>
    <source>
        <strain evidence="1">PS847</strain>
    </source>
</reference>
<dbReference type="RefSeq" id="WP_047297572.1">
    <property type="nucleotide sequence ID" value="NZ_CABVIC010000001.1"/>
</dbReference>
<name>A0A5E7HZD2_PSEFL</name>
<evidence type="ECO:0000313" key="1">
    <source>
        <dbReference type="EMBL" id="VVO69831.1"/>
    </source>
</evidence>
<organism evidence="1 2">
    <name type="scientific">Pseudomonas fluorescens</name>
    <dbReference type="NCBI Taxonomy" id="294"/>
    <lineage>
        <taxon>Bacteria</taxon>
        <taxon>Pseudomonadati</taxon>
        <taxon>Pseudomonadota</taxon>
        <taxon>Gammaproteobacteria</taxon>
        <taxon>Pseudomonadales</taxon>
        <taxon>Pseudomonadaceae</taxon>
        <taxon>Pseudomonas</taxon>
    </lineage>
</organism>